<sequence length="182" mass="19168">MTPTRLAHRTTACGTANITAAFVRESGLSCESVRNGIARVELRLVDTTGQTLTVPDGSPLVRTASLKKGQATFLDLENPLGAGVATAYRPLVKITPQILADEIASASIIVANELYDSAPGKSSLAAPSDPCVGALCLTVKGVRATRRQQSRVQVIEGPKHRVASERLRRPGNGPKSEVPSDD</sequence>
<evidence type="ECO:0000313" key="2">
    <source>
        <dbReference type="EMBL" id="SAL78594.1"/>
    </source>
</evidence>
<proteinExistence type="predicted"/>
<dbReference type="STRING" id="326475.AWB66_05874"/>
<feature type="region of interest" description="Disordered" evidence="1">
    <location>
        <begin position="157"/>
        <end position="182"/>
    </location>
</feature>
<organism evidence="2 3">
    <name type="scientific">Caballeronia telluris</name>
    <dbReference type="NCBI Taxonomy" id="326475"/>
    <lineage>
        <taxon>Bacteria</taxon>
        <taxon>Pseudomonadati</taxon>
        <taxon>Pseudomonadota</taxon>
        <taxon>Betaproteobacteria</taxon>
        <taxon>Burkholderiales</taxon>
        <taxon>Burkholderiaceae</taxon>
        <taxon>Caballeronia</taxon>
    </lineage>
</organism>
<dbReference type="EMBL" id="FCNZ02000043">
    <property type="protein sequence ID" value="SAL78594.1"/>
    <property type="molecule type" value="Genomic_DNA"/>
</dbReference>
<evidence type="ECO:0000256" key="1">
    <source>
        <dbReference type="SAM" id="MobiDB-lite"/>
    </source>
</evidence>
<comment type="caution">
    <text evidence="2">The sequence shown here is derived from an EMBL/GenBank/DDBJ whole genome shotgun (WGS) entry which is preliminary data.</text>
</comment>
<name>A0A158KBY8_9BURK</name>
<dbReference type="AlphaFoldDB" id="A0A158KBY8"/>
<keyword evidence="3" id="KW-1185">Reference proteome</keyword>
<evidence type="ECO:0000313" key="3">
    <source>
        <dbReference type="Proteomes" id="UP000054717"/>
    </source>
</evidence>
<gene>
    <name evidence="2" type="ORF">AWB66_05874</name>
</gene>
<protein>
    <submittedName>
        <fullName evidence="2">Uncharacterized protein</fullName>
    </submittedName>
</protein>
<dbReference type="Proteomes" id="UP000054717">
    <property type="component" value="Unassembled WGS sequence"/>
</dbReference>
<accession>A0A158KBY8</accession>
<reference evidence="2" key="1">
    <citation type="submission" date="2016-01" db="EMBL/GenBank/DDBJ databases">
        <authorList>
            <person name="Peeters Charlotte."/>
        </authorList>
    </citation>
    <scope>NUCLEOTIDE SEQUENCE</scope>
    <source>
        <strain evidence="2">LMG 22936</strain>
    </source>
</reference>
<feature type="compositionally biased region" description="Basic and acidic residues" evidence="1">
    <location>
        <begin position="157"/>
        <end position="168"/>
    </location>
</feature>